<gene>
    <name evidence="20" type="ORF">CHIRRI_LOCUS2017</name>
</gene>
<evidence type="ECO:0000256" key="11">
    <source>
        <dbReference type="ARBA" id="ARBA00023157"/>
    </source>
</evidence>
<feature type="domain" description="Glycosyl hydrolase family 13 catalytic" evidence="19">
    <location>
        <begin position="46"/>
        <end position="412"/>
    </location>
</feature>
<organism evidence="20 21">
    <name type="scientific">Chironomus riparius</name>
    <dbReference type="NCBI Taxonomy" id="315576"/>
    <lineage>
        <taxon>Eukaryota</taxon>
        <taxon>Metazoa</taxon>
        <taxon>Ecdysozoa</taxon>
        <taxon>Arthropoda</taxon>
        <taxon>Hexapoda</taxon>
        <taxon>Insecta</taxon>
        <taxon>Pterygota</taxon>
        <taxon>Neoptera</taxon>
        <taxon>Endopterygota</taxon>
        <taxon>Diptera</taxon>
        <taxon>Nematocera</taxon>
        <taxon>Chironomoidea</taxon>
        <taxon>Chironomidae</taxon>
        <taxon>Chironominae</taxon>
        <taxon>Chironomus</taxon>
    </lineage>
</organism>
<sequence>MLRTLQLLLGAFCCSQYFSPPTENQTKDDGILKRILIDPHFERGHSGIVQLFEWKWLDIARECEQFLGPKQFGGVQISPPNENVIIDGRPWFERYQPISYKIATRSGDQKDFIEMTRRCNAVGVRIYADVVINHMAADQVNYTAIGTGGSTAIPSVRNYSAIPYNVSNFHPPCAVNNYNDAYNVRNCELVGLHDLNQTEEDTRAKIVDYFNDLIDLGIAGFRIDASKHMYPTDLEIIFNRVKYLNTTFGFKPKSDPFVYQEVIDTGNEAISKYEYIFACVTEFRYSSEIGRSFSGGDDLKWLVGFGEKWSLLPSHLAVVFIDNHDNQRSSGSGILSYKMRKKYIMAQSFSLAHPYGIKRIMSSFAFDDNRQGPPHDENFRILSPSIDSTGNCTNGWVCEHRWHPIASMVKFMNVVDGEQITSWWDNGKNQIAFSRGSKGFIVFNLDNEDIDYRLISSTLEQGMYCDIITGEKISDDECSGRIVEVQSGGIILTNMSKDDSNGVLAIHIEQRVEVKHPKSFLK</sequence>
<dbReference type="Proteomes" id="UP001153620">
    <property type="component" value="Chromosome 1"/>
</dbReference>
<dbReference type="InterPro" id="IPR031319">
    <property type="entry name" value="A-amylase_C"/>
</dbReference>
<evidence type="ECO:0000256" key="6">
    <source>
        <dbReference type="ARBA" id="ARBA00012595"/>
    </source>
</evidence>
<dbReference type="SUPFAM" id="SSF51011">
    <property type="entry name" value="Glycosyl hydrolase domain"/>
    <property type="match status" value="1"/>
</dbReference>
<dbReference type="PRINTS" id="PR00110">
    <property type="entry name" value="ALPHAAMYLASE"/>
</dbReference>
<evidence type="ECO:0000256" key="4">
    <source>
        <dbReference type="ARBA" id="ARBA00008061"/>
    </source>
</evidence>
<dbReference type="SUPFAM" id="SSF51445">
    <property type="entry name" value="(Trans)glycosidases"/>
    <property type="match status" value="1"/>
</dbReference>
<reference evidence="20" key="2">
    <citation type="submission" date="2022-10" db="EMBL/GenBank/DDBJ databases">
        <authorList>
            <consortium name="ENA_rothamsted_submissions"/>
            <consortium name="culmorum"/>
            <person name="King R."/>
        </authorList>
    </citation>
    <scope>NUCLEOTIDE SEQUENCE</scope>
</reference>
<evidence type="ECO:0000256" key="5">
    <source>
        <dbReference type="ARBA" id="ARBA00011245"/>
    </source>
</evidence>
<keyword evidence="13 16" id="KW-0119">Carbohydrate metabolism</keyword>
<evidence type="ECO:0000256" key="15">
    <source>
        <dbReference type="RuleBase" id="RU003615"/>
    </source>
</evidence>
<evidence type="ECO:0000313" key="20">
    <source>
        <dbReference type="EMBL" id="CAG9799042.1"/>
    </source>
</evidence>
<proteinExistence type="inferred from homology"/>
<feature type="chain" id="PRO_5040114593" description="Alpha-amylase" evidence="17">
    <location>
        <begin position="18"/>
        <end position="522"/>
    </location>
</feature>
<dbReference type="EC" id="3.2.1.1" evidence="6 16"/>
<comment type="cofactor">
    <cofactor evidence="2">
        <name>Ca(2+)</name>
        <dbReference type="ChEBI" id="CHEBI:29108"/>
    </cofactor>
</comment>
<feature type="domain" description="Alpha-amylase C-terminal" evidence="18">
    <location>
        <begin position="421"/>
        <end position="511"/>
    </location>
</feature>
<dbReference type="EMBL" id="OU895877">
    <property type="protein sequence ID" value="CAG9799042.1"/>
    <property type="molecule type" value="Genomic_DNA"/>
</dbReference>
<dbReference type="InterPro" id="IPR013780">
    <property type="entry name" value="Glyco_hydro_b"/>
</dbReference>
<dbReference type="InterPro" id="IPR006048">
    <property type="entry name" value="A-amylase/branching_C"/>
</dbReference>
<evidence type="ECO:0000256" key="12">
    <source>
        <dbReference type="ARBA" id="ARBA00023214"/>
    </source>
</evidence>
<evidence type="ECO:0000259" key="18">
    <source>
        <dbReference type="SMART" id="SM00632"/>
    </source>
</evidence>
<keyword evidence="9 16" id="KW-0378">Hydrolase</keyword>
<comment type="similarity">
    <text evidence="4 15">Belongs to the glycosyl hydrolase 13 family.</text>
</comment>
<evidence type="ECO:0000256" key="8">
    <source>
        <dbReference type="ARBA" id="ARBA00022729"/>
    </source>
</evidence>
<evidence type="ECO:0000256" key="9">
    <source>
        <dbReference type="ARBA" id="ARBA00022801"/>
    </source>
</evidence>
<keyword evidence="12" id="KW-0868">Chloride</keyword>
<evidence type="ECO:0000256" key="17">
    <source>
        <dbReference type="SAM" id="SignalP"/>
    </source>
</evidence>
<dbReference type="GO" id="GO:0046872">
    <property type="term" value="F:metal ion binding"/>
    <property type="evidence" value="ECO:0007669"/>
    <property type="project" value="UniProtKB-KW"/>
</dbReference>
<evidence type="ECO:0000313" key="21">
    <source>
        <dbReference type="Proteomes" id="UP001153620"/>
    </source>
</evidence>
<keyword evidence="21" id="KW-1185">Reference proteome</keyword>
<dbReference type="InterPro" id="IPR017853">
    <property type="entry name" value="GH"/>
</dbReference>
<comment type="catalytic activity">
    <reaction evidence="1 16">
        <text>Endohydrolysis of (1-&gt;4)-alpha-D-glucosidic linkages in polysaccharides containing three or more (1-&gt;4)-alpha-linked D-glucose units.</text>
        <dbReference type="EC" id="3.2.1.1"/>
    </reaction>
</comment>
<feature type="signal peptide" evidence="17">
    <location>
        <begin position="1"/>
        <end position="17"/>
    </location>
</feature>
<evidence type="ECO:0000256" key="10">
    <source>
        <dbReference type="ARBA" id="ARBA00022837"/>
    </source>
</evidence>
<dbReference type="InterPro" id="IPR006047">
    <property type="entry name" value="GH13_cat_dom"/>
</dbReference>
<comment type="subunit">
    <text evidence="5">Monomer.</text>
</comment>
<dbReference type="PANTHER" id="PTHR43447">
    <property type="entry name" value="ALPHA-AMYLASE"/>
    <property type="match status" value="1"/>
</dbReference>
<protein>
    <recommendedName>
        <fullName evidence="6 16">Alpha-amylase</fullName>
        <ecNumber evidence="6 16">3.2.1.1</ecNumber>
    </recommendedName>
</protein>
<evidence type="ECO:0000256" key="7">
    <source>
        <dbReference type="ARBA" id="ARBA00022723"/>
    </source>
</evidence>
<evidence type="ECO:0000256" key="2">
    <source>
        <dbReference type="ARBA" id="ARBA00001913"/>
    </source>
</evidence>
<dbReference type="InterPro" id="IPR006046">
    <property type="entry name" value="Alpha_amylase"/>
</dbReference>
<dbReference type="Pfam" id="PF02806">
    <property type="entry name" value="Alpha-amylase_C"/>
    <property type="match status" value="1"/>
</dbReference>
<reference evidence="20" key="1">
    <citation type="submission" date="2022-01" db="EMBL/GenBank/DDBJ databases">
        <authorList>
            <person name="King R."/>
        </authorList>
    </citation>
    <scope>NUCLEOTIDE SEQUENCE</scope>
</reference>
<dbReference type="SMART" id="SM00632">
    <property type="entry name" value="Aamy_C"/>
    <property type="match status" value="1"/>
</dbReference>
<dbReference type="OrthoDB" id="550577at2759"/>
<dbReference type="Gene3D" id="2.60.40.1180">
    <property type="entry name" value="Golgi alpha-mannosidase II"/>
    <property type="match status" value="1"/>
</dbReference>
<keyword evidence="8 17" id="KW-0732">Signal</keyword>
<keyword evidence="10" id="KW-0106">Calcium</keyword>
<evidence type="ECO:0000256" key="3">
    <source>
        <dbReference type="ARBA" id="ARBA00001923"/>
    </source>
</evidence>
<dbReference type="Gene3D" id="3.20.20.80">
    <property type="entry name" value="Glycosidases"/>
    <property type="match status" value="1"/>
</dbReference>
<dbReference type="Pfam" id="PF00128">
    <property type="entry name" value="Alpha-amylase"/>
    <property type="match status" value="1"/>
</dbReference>
<evidence type="ECO:0000256" key="1">
    <source>
        <dbReference type="ARBA" id="ARBA00000548"/>
    </source>
</evidence>
<dbReference type="SMART" id="SM00642">
    <property type="entry name" value="Aamy"/>
    <property type="match status" value="1"/>
</dbReference>
<name>A0A9N9WPE5_9DIPT</name>
<evidence type="ECO:0000256" key="16">
    <source>
        <dbReference type="RuleBase" id="RU361134"/>
    </source>
</evidence>
<dbReference type="GO" id="GO:0005975">
    <property type="term" value="P:carbohydrate metabolic process"/>
    <property type="evidence" value="ECO:0007669"/>
    <property type="project" value="InterPro"/>
</dbReference>
<dbReference type="GO" id="GO:0004556">
    <property type="term" value="F:alpha-amylase activity"/>
    <property type="evidence" value="ECO:0007669"/>
    <property type="project" value="UniProtKB-UniRule"/>
</dbReference>
<evidence type="ECO:0000259" key="19">
    <source>
        <dbReference type="SMART" id="SM00642"/>
    </source>
</evidence>
<dbReference type="AlphaFoldDB" id="A0A9N9WPE5"/>
<comment type="cofactor">
    <cofactor evidence="3">
        <name>chloride</name>
        <dbReference type="ChEBI" id="CHEBI:17996"/>
    </cofactor>
</comment>
<keyword evidence="7" id="KW-0479">Metal-binding</keyword>
<evidence type="ECO:0000256" key="14">
    <source>
        <dbReference type="ARBA" id="ARBA00023295"/>
    </source>
</evidence>
<dbReference type="CDD" id="cd11317">
    <property type="entry name" value="AmyAc_bac_euk_AmyA"/>
    <property type="match status" value="1"/>
</dbReference>
<evidence type="ECO:0000256" key="13">
    <source>
        <dbReference type="ARBA" id="ARBA00023277"/>
    </source>
</evidence>
<accession>A0A9N9WPE5</accession>
<keyword evidence="14 16" id="KW-0326">Glycosidase</keyword>
<keyword evidence="11" id="KW-1015">Disulfide bond</keyword>